<dbReference type="STRING" id="313596.RB2501_12342"/>
<sequence length="189" mass="20613">MKRTLLSCLLGLFALSAFAQKDPGFGIKAGLNFNSNGDYKFDSAPDLSSDTKMGYHLGIFGQFGDKVFFRPELIYTKTKSEYDGSDFDMSKLDLPLLVGIRILGPVKIFAGPDLQYILDTDFDEITLGDVENDFTVGLHIGAGVNLGNIGIDLRYERGLSSNEAEAVGLESGRIDTRPSQFILGLSVKL</sequence>
<dbReference type="HOGENOM" id="CLU_082049_5_0_10"/>
<accession>A4CN75</accession>
<protein>
    <recommendedName>
        <fullName evidence="3">Outer membrane protein beta-barrel domain-containing protein</fullName>
    </recommendedName>
</protein>
<feature type="domain" description="Outer membrane protein beta-barrel" evidence="3">
    <location>
        <begin position="7"/>
        <end position="186"/>
    </location>
</feature>
<organism evidence="4 5">
    <name type="scientific">Robiginitalea biformata (strain ATCC BAA-864 / DSM 15991 / KCTC 12146 / HTCC2501)</name>
    <dbReference type="NCBI Taxonomy" id="313596"/>
    <lineage>
        <taxon>Bacteria</taxon>
        <taxon>Pseudomonadati</taxon>
        <taxon>Bacteroidota</taxon>
        <taxon>Flavobacteriia</taxon>
        <taxon>Flavobacteriales</taxon>
        <taxon>Flavobacteriaceae</taxon>
        <taxon>Robiginitalea</taxon>
    </lineage>
</organism>
<dbReference type="eggNOG" id="COG3637">
    <property type="taxonomic scope" value="Bacteria"/>
</dbReference>
<feature type="signal peptide" evidence="2">
    <location>
        <begin position="1"/>
        <end position="19"/>
    </location>
</feature>
<dbReference type="RefSeq" id="WP_015754437.1">
    <property type="nucleotide sequence ID" value="NC_013222.1"/>
</dbReference>
<evidence type="ECO:0000256" key="2">
    <source>
        <dbReference type="SAM" id="SignalP"/>
    </source>
</evidence>
<evidence type="ECO:0000256" key="1">
    <source>
        <dbReference type="ARBA" id="ARBA00022729"/>
    </source>
</evidence>
<dbReference type="InterPro" id="IPR027385">
    <property type="entry name" value="Beta-barrel_OMP"/>
</dbReference>
<evidence type="ECO:0000313" key="4">
    <source>
        <dbReference type="EMBL" id="EAR15117.1"/>
    </source>
</evidence>
<dbReference type="Proteomes" id="UP000009049">
    <property type="component" value="Chromosome"/>
</dbReference>
<dbReference type="KEGG" id="rbi:RB2501_12342"/>
<evidence type="ECO:0000313" key="5">
    <source>
        <dbReference type="Proteomes" id="UP000009049"/>
    </source>
</evidence>
<dbReference type="Pfam" id="PF13505">
    <property type="entry name" value="OMP_b-brl"/>
    <property type="match status" value="1"/>
</dbReference>
<dbReference type="SUPFAM" id="SSF56925">
    <property type="entry name" value="OMPA-like"/>
    <property type="match status" value="1"/>
</dbReference>
<evidence type="ECO:0000259" key="3">
    <source>
        <dbReference type="Pfam" id="PF13505"/>
    </source>
</evidence>
<gene>
    <name evidence="4" type="ordered locus">RB2501_12342</name>
</gene>
<keyword evidence="1 2" id="KW-0732">Signal</keyword>
<dbReference type="OrthoDB" id="1431594at2"/>
<dbReference type="AlphaFoldDB" id="A4CN75"/>
<keyword evidence="5" id="KW-1185">Reference proteome</keyword>
<feature type="chain" id="PRO_5002667678" description="Outer membrane protein beta-barrel domain-containing protein" evidence="2">
    <location>
        <begin position="20"/>
        <end position="189"/>
    </location>
</feature>
<dbReference type="InterPro" id="IPR011250">
    <property type="entry name" value="OMP/PagP_B-barrel"/>
</dbReference>
<proteinExistence type="predicted"/>
<name>A4CN75_ROBBH</name>
<dbReference type="EMBL" id="CP001712">
    <property type="protein sequence ID" value="EAR15117.1"/>
    <property type="molecule type" value="Genomic_DNA"/>
</dbReference>
<reference evidence="4 5" key="1">
    <citation type="journal article" date="2009" name="J. Bacteriol.">
        <title>Complete genome sequence of Robiginitalea biformata HTCC2501.</title>
        <authorList>
            <person name="Oh H.M."/>
            <person name="Giovannoni S.J."/>
            <person name="Lee K."/>
            <person name="Ferriera S."/>
            <person name="Johnson J."/>
            <person name="Cho J.C."/>
        </authorList>
    </citation>
    <scope>NUCLEOTIDE SEQUENCE [LARGE SCALE GENOMIC DNA]</scope>
    <source>
        <strain evidence="5">ATCC BAA-864 / HTCC2501 / KCTC 12146</strain>
    </source>
</reference>